<gene>
    <name evidence="2" type="ORF">PITC_078920</name>
</gene>
<evidence type="ECO:0000313" key="3">
    <source>
        <dbReference type="Proteomes" id="UP000030104"/>
    </source>
</evidence>
<feature type="compositionally biased region" description="Basic and acidic residues" evidence="1">
    <location>
        <begin position="54"/>
        <end position="69"/>
    </location>
</feature>
<feature type="compositionally biased region" description="Polar residues" evidence="1">
    <location>
        <begin position="144"/>
        <end position="173"/>
    </location>
</feature>
<protein>
    <submittedName>
        <fullName evidence="2">Uncharacterized protein</fullName>
    </submittedName>
</protein>
<reference evidence="2 3" key="1">
    <citation type="journal article" date="2015" name="Mol. Plant Microbe Interact.">
        <title>Genome, transcriptome, and functional analyses of Penicillium expansum provide new insights into secondary metabolism and pathogenicity.</title>
        <authorList>
            <person name="Ballester A.R."/>
            <person name="Marcet-Houben M."/>
            <person name="Levin E."/>
            <person name="Sela N."/>
            <person name="Selma-Lazaro C."/>
            <person name="Carmona L."/>
            <person name="Wisniewski M."/>
            <person name="Droby S."/>
            <person name="Gonzalez-Candelas L."/>
            <person name="Gabaldon T."/>
        </authorList>
    </citation>
    <scope>NUCLEOTIDE SEQUENCE [LARGE SCALE GENOMIC DNA]</scope>
    <source>
        <strain evidence="2 3">PHI-1</strain>
    </source>
</reference>
<sequence>MSRSNPFRPRNPAPNGYTAKSSIPLEREVDDSSSSSEDTNPFNLVVSATDSEDETNRYKSSAPHEDGRPQEPFGSAPHSAPSTDGSPISPDHNTRPATGAGSSYAGRPAARSSLELDAGSPLGRAKDKKPPPPPRSHHGRRIGSTVTAESSQTARSRSINRLSIHGSSSNVTLGASHPSSVSLSSAADYFSAPGATGSTDSLQRSYSQHKRPPTPPLSRRHSQMRRSKSTQSKTSSRLNISYDSESNDGSLPPSPGPSSRALEKKRISMPPPSSGDFQATAPLGDISLNLSPPTNSRPSSLKAGRRTSSYGTVPGGSTGPPPPPPPRRTRDSIARSSDVMGLKENQMPAPQPSNALDILADLTRLQKEVDDLRGHYENRKVD</sequence>
<feature type="compositionally biased region" description="Polar residues" evidence="1">
    <location>
        <begin position="288"/>
        <end position="299"/>
    </location>
</feature>
<feature type="compositionally biased region" description="Basic residues" evidence="1">
    <location>
        <begin position="207"/>
        <end position="228"/>
    </location>
</feature>
<dbReference type="AlphaFoldDB" id="A0A0A2KEN6"/>
<keyword evidence="3" id="KW-1185">Reference proteome</keyword>
<organism evidence="2 3">
    <name type="scientific">Penicillium italicum</name>
    <name type="common">Blue mold</name>
    <dbReference type="NCBI Taxonomy" id="40296"/>
    <lineage>
        <taxon>Eukaryota</taxon>
        <taxon>Fungi</taxon>
        <taxon>Dikarya</taxon>
        <taxon>Ascomycota</taxon>
        <taxon>Pezizomycotina</taxon>
        <taxon>Eurotiomycetes</taxon>
        <taxon>Eurotiomycetidae</taxon>
        <taxon>Eurotiales</taxon>
        <taxon>Aspergillaceae</taxon>
        <taxon>Penicillium</taxon>
    </lineage>
</organism>
<feature type="compositionally biased region" description="Polar residues" evidence="1">
    <location>
        <begin position="196"/>
        <end position="206"/>
    </location>
</feature>
<name>A0A0A2KEN6_PENIT</name>
<proteinExistence type="predicted"/>
<dbReference type="OrthoDB" id="428854at2759"/>
<feature type="compositionally biased region" description="Polar residues" evidence="1">
    <location>
        <begin position="238"/>
        <end position="248"/>
    </location>
</feature>
<feature type="compositionally biased region" description="Polar residues" evidence="1">
    <location>
        <begin position="37"/>
        <end position="49"/>
    </location>
</feature>
<dbReference type="HOGENOM" id="CLU_723817_0_0_1"/>
<feature type="region of interest" description="Disordered" evidence="1">
    <location>
        <begin position="1"/>
        <end position="332"/>
    </location>
</feature>
<dbReference type="Proteomes" id="UP000030104">
    <property type="component" value="Unassembled WGS sequence"/>
</dbReference>
<dbReference type="EMBL" id="JQGA01001498">
    <property type="protein sequence ID" value="KGO65413.1"/>
    <property type="molecule type" value="Genomic_DNA"/>
</dbReference>
<dbReference type="STRING" id="40296.A0A0A2KEN6"/>
<dbReference type="PhylomeDB" id="A0A0A2KEN6"/>
<feature type="compositionally biased region" description="Low complexity" evidence="1">
    <location>
        <begin position="175"/>
        <end position="191"/>
    </location>
</feature>
<evidence type="ECO:0000256" key="1">
    <source>
        <dbReference type="SAM" id="MobiDB-lite"/>
    </source>
</evidence>
<evidence type="ECO:0000313" key="2">
    <source>
        <dbReference type="EMBL" id="KGO65413.1"/>
    </source>
</evidence>
<comment type="caution">
    <text evidence="2">The sequence shown here is derived from an EMBL/GenBank/DDBJ whole genome shotgun (WGS) entry which is preliminary data.</text>
</comment>
<dbReference type="OMA" id="MGLKENQ"/>
<accession>A0A0A2KEN6</accession>